<evidence type="ECO:0000256" key="4">
    <source>
        <dbReference type="ARBA" id="ARBA00022898"/>
    </source>
</evidence>
<sequence length="208" mass="23977">MDKCALFYKKGCGNIWSWDMQHTIREMQFQVKLHGELGFRAFFRGEMLPEEFEKEVIKAKNEKSVPFFVSACAGTTVLGAFDPIDKIADICRRYNIWLHIDCAWGGGVLLSRKHRYLVKGIEKADSVTWNPHKVMGATLQCSAILLRKPDILENCNSMAADYLFQKDKQYDTAYDTGDKTIQCGRHNDIFKLWLMWRAKVSCPLILNI</sequence>
<gene>
    <name evidence="8" type="primary">GAD1</name>
    <name evidence="8" type="ORF">Ciccas_009387</name>
</gene>
<evidence type="ECO:0000256" key="3">
    <source>
        <dbReference type="ARBA" id="ARBA00022793"/>
    </source>
</evidence>
<accession>A0ABD2PZY7</accession>
<dbReference type="InterPro" id="IPR002129">
    <property type="entry name" value="PyrdxlP-dep_de-COase"/>
</dbReference>
<evidence type="ECO:0000256" key="5">
    <source>
        <dbReference type="ARBA" id="ARBA00023239"/>
    </source>
</evidence>
<comment type="caution">
    <text evidence="8">The sequence shown here is derived from an EMBL/GenBank/DDBJ whole genome shotgun (WGS) entry which is preliminary data.</text>
</comment>
<dbReference type="InterPro" id="IPR015424">
    <property type="entry name" value="PyrdxlP-dep_Trfase"/>
</dbReference>
<evidence type="ECO:0000256" key="2">
    <source>
        <dbReference type="ARBA" id="ARBA00009533"/>
    </source>
</evidence>
<dbReference type="Pfam" id="PF00282">
    <property type="entry name" value="Pyridoxal_deC"/>
    <property type="match status" value="1"/>
</dbReference>
<feature type="non-terminal residue" evidence="8">
    <location>
        <position position="208"/>
    </location>
</feature>
<dbReference type="PANTHER" id="PTHR45677">
    <property type="entry name" value="GLUTAMATE DECARBOXYLASE-RELATED"/>
    <property type="match status" value="1"/>
</dbReference>
<dbReference type="Gene3D" id="3.90.1150.170">
    <property type="match status" value="1"/>
</dbReference>
<dbReference type="InterPro" id="IPR015421">
    <property type="entry name" value="PyrdxlP-dep_Trfase_major"/>
</dbReference>
<feature type="modified residue" description="N6-(pyridoxal phosphate)lysine" evidence="6">
    <location>
        <position position="133"/>
    </location>
</feature>
<keyword evidence="5 7" id="KW-0456">Lyase</keyword>
<organism evidence="8 9">
    <name type="scientific">Cichlidogyrus casuarinus</name>
    <dbReference type="NCBI Taxonomy" id="1844966"/>
    <lineage>
        <taxon>Eukaryota</taxon>
        <taxon>Metazoa</taxon>
        <taxon>Spiralia</taxon>
        <taxon>Lophotrochozoa</taxon>
        <taxon>Platyhelminthes</taxon>
        <taxon>Monogenea</taxon>
        <taxon>Monopisthocotylea</taxon>
        <taxon>Dactylogyridea</taxon>
        <taxon>Ancyrocephalidae</taxon>
        <taxon>Cichlidogyrus</taxon>
    </lineage>
</organism>
<evidence type="ECO:0000256" key="1">
    <source>
        <dbReference type="ARBA" id="ARBA00001933"/>
    </source>
</evidence>
<comment type="cofactor">
    <cofactor evidence="1 6 7">
        <name>pyridoxal 5'-phosphate</name>
        <dbReference type="ChEBI" id="CHEBI:597326"/>
    </cofactor>
</comment>
<dbReference type="AlphaFoldDB" id="A0ABD2PZY7"/>
<dbReference type="InterPro" id="IPR021115">
    <property type="entry name" value="Pyridoxal-P_BS"/>
</dbReference>
<keyword evidence="4 6" id="KW-0663">Pyridoxal phosphate</keyword>
<comment type="similarity">
    <text evidence="2 7">Belongs to the group II decarboxylase family.</text>
</comment>
<dbReference type="Proteomes" id="UP001626550">
    <property type="component" value="Unassembled WGS sequence"/>
</dbReference>
<protein>
    <submittedName>
        <fullName evidence="8">Glutamate decarboxylase gad1</fullName>
    </submittedName>
</protein>
<evidence type="ECO:0000313" key="9">
    <source>
        <dbReference type="Proteomes" id="UP001626550"/>
    </source>
</evidence>
<dbReference type="GO" id="GO:0016831">
    <property type="term" value="F:carboxy-lyase activity"/>
    <property type="evidence" value="ECO:0007669"/>
    <property type="project" value="UniProtKB-KW"/>
</dbReference>
<name>A0ABD2PZY7_9PLAT</name>
<evidence type="ECO:0000256" key="6">
    <source>
        <dbReference type="PIRSR" id="PIRSR602129-50"/>
    </source>
</evidence>
<dbReference type="EMBL" id="JBJKFK010001906">
    <property type="protein sequence ID" value="KAL3312026.1"/>
    <property type="molecule type" value="Genomic_DNA"/>
</dbReference>
<reference evidence="8 9" key="1">
    <citation type="submission" date="2024-11" db="EMBL/GenBank/DDBJ databases">
        <title>Adaptive evolution of stress response genes in parasites aligns with host niche diversity.</title>
        <authorList>
            <person name="Hahn C."/>
            <person name="Resl P."/>
        </authorList>
    </citation>
    <scope>NUCLEOTIDE SEQUENCE [LARGE SCALE GENOMIC DNA]</scope>
    <source>
        <strain evidence="8">EGGRZ-B1_66</strain>
        <tissue evidence="8">Body</tissue>
    </source>
</reference>
<dbReference type="SUPFAM" id="SSF53383">
    <property type="entry name" value="PLP-dependent transferases"/>
    <property type="match status" value="1"/>
</dbReference>
<keyword evidence="3" id="KW-0210">Decarboxylase</keyword>
<evidence type="ECO:0000313" key="8">
    <source>
        <dbReference type="EMBL" id="KAL3312026.1"/>
    </source>
</evidence>
<dbReference type="Gene3D" id="3.40.640.10">
    <property type="entry name" value="Type I PLP-dependent aspartate aminotransferase-like (Major domain)"/>
    <property type="match status" value="1"/>
</dbReference>
<dbReference type="PROSITE" id="PS00392">
    <property type="entry name" value="DDC_GAD_HDC_YDC"/>
    <property type="match status" value="1"/>
</dbReference>
<proteinExistence type="inferred from homology"/>
<evidence type="ECO:0000256" key="7">
    <source>
        <dbReference type="RuleBase" id="RU000382"/>
    </source>
</evidence>
<dbReference type="PANTHER" id="PTHR45677:SF10">
    <property type="entry name" value="GLUTAMATE DECARBOXYLASE"/>
    <property type="match status" value="1"/>
</dbReference>
<keyword evidence="9" id="KW-1185">Reference proteome</keyword>